<protein>
    <submittedName>
        <fullName evidence="2">Uncharacterized protein</fullName>
    </submittedName>
</protein>
<proteinExistence type="predicted"/>
<sequence>MVMISARTQRFYGLTASDAPRVFTMPADSSSRRASCGRRVFVIPMAKALFYVVLAFWFAPRCGTGSRGRGRDVADTSAVAVTHSVVLLTN</sequence>
<evidence type="ECO:0000256" key="1">
    <source>
        <dbReference type="SAM" id="Phobius"/>
    </source>
</evidence>
<evidence type="ECO:0000313" key="2">
    <source>
        <dbReference type="EMBL" id="KAF4038519.1"/>
    </source>
</evidence>
<keyword evidence="1" id="KW-1133">Transmembrane helix</keyword>
<evidence type="ECO:0000313" key="3">
    <source>
        <dbReference type="EMBL" id="KAF4138254.1"/>
    </source>
</evidence>
<accession>A0A833T884</accession>
<keyword evidence="1" id="KW-0472">Membrane</keyword>
<feature type="transmembrane region" description="Helical" evidence="1">
    <location>
        <begin position="40"/>
        <end position="59"/>
    </location>
</feature>
<dbReference type="AlphaFoldDB" id="A0A833T884"/>
<dbReference type="Proteomes" id="UP000704712">
    <property type="component" value="Unassembled WGS sequence"/>
</dbReference>
<dbReference type="Proteomes" id="UP000602510">
    <property type="component" value="Unassembled WGS sequence"/>
</dbReference>
<dbReference type="EMBL" id="JAACNO010001695">
    <property type="protein sequence ID" value="KAF4138254.1"/>
    <property type="molecule type" value="Genomic_DNA"/>
</dbReference>
<organism evidence="2 4">
    <name type="scientific">Phytophthora infestans</name>
    <name type="common">Potato late blight agent</name>
    <name type="synonym">Botrytis infestans</name>
    <dbReference type="NCBI Taxonomy" id="4787"/>
    <lineage>
        <taxon>Eukaryota</taxon>
        <taxon>Sar</taxon>
        <taxon>Stramenopiles</taxon>
        <taxon>Oomycota</taxon>
        <taxon>Peronosporomycetes</taxon>
        <taxon>Peronosporales</taxon>
        <taxon>Peronosporaceae</taxon>
        <taxon>Phytophthora</taxon>
    </lineage>
</organism>
<keyword evidence="1" id="KW-0812">Transmembrane</keyword>
<dbReference type="EMBL" id="WSZM01000193">
    <property type="protein sequence ID" value="KAF4038519.1"/>
    <property type="molecule type" value="Genomic_DNA"/>
</dbReference>
<evidence type="ECO:0000313" key="4">
    <source>
        <dbReference type="Proteomes" id="UP000602510"/>
    </source>
</evidence>
<reference evidence="2" key="1">
    <citation type="submission" date="2020-04" db="EMBL/GenBank/DDBJ databases">
        <title>Hybrid Assembly of Korean Phytophthora infestans isolates.</title>
        <authorList>
            <person name="Prokchorchik M."/>
            <person name="Lee Y."/>
            <person name="Seo J."/>
            <person name="Cho J.-H."/>
            <person name="Park Y.-E."/>
            <person name="Jang D.-C."/>
            <person name="Im J.-S."/>
            <person name="Choi J.-G."/>
            <person name="Park H.-J."/>
            <person name="Lee G.-B."/>
            <person name="Lee Y.-G."/>
            <person name="Hong S.-Y."/>
            <person name="Cho K."/>
            <person name="Sohn K.H."/>
        </authorList>
    </citation>
    <scope>NUCLEOTIDE SEQUENCE</scope>
    <source>
        <strain evidence="2">KR_1_A1</strain>
        <strain evidence="3">KR_2_A2</strain>
    </source>
</reference>
<gene>
    <name evidence="2" type="ORF">GN244_ATG09395</name>
    <name evidence="3" type="ORF">GN958_ATG12551</name>
</gene>
<name>A0A833T884_PHYIN</name>
<keyword evidence="4" id="KW-1185">Reference proteome</keyword>
<comment type="caution">
    <text evidence="2">The sequence shown here is derived from an EMBL/GenBank/DDBJ whole genome shotgun (WGS) entry which is preliminary data.</text>
</comment>